<accession>A0A561E3A8</accession>
<reference evidence="2 3" key="1">
    <citation type="submission" date="2019-06" db="EMBL/GenBank/DDBJ databases">
        <title>Sequencing the genomes of 1000 actinobacteria strains.</title>
        <authorList>
            <person name="Klenk H.-P."/>
        </authorList>
    </citation>
    <scope>NUCLEOTIDE SEQUENCE [LARGE SCALE GENOMIC DNA]</scope>
    <source>
        <strain evidence="2 3">DSM 19560</strain>
    </source>
</reference>
<sequence>MAQTRDLKRVRVRGGRAGRSRGRAGGPLRARSVSCGRFGWVDPAIGDISCGRLGSPRVSRRCPESCDRGLLRAIRVARGLLRAIRVTRGQLRAVRVAWGPFVWRAAARVAAACHSRDARTVPCHSCDVGAVCMARSGPGRRECHARARRGRECHVGARNRATGGHCVPFALCGGPLRAIRVTCGLFVSRAAARVAVACHSRGTWAVACHS</sequence>
<proteinExistence type="predicted"/>
<protein>
    <submittedName>
        <fullName evidence="2">Uncharacterized protein</fullName>
    </submittedName>
</protein>
<organism evidence="2 3">
    <name type="scientific">Rudaeicoccus suwonensis</name>
    <dbReference type="NCBI Taxonomy" id="657409"/>
    <lineage>
        <taxon>Bacteria</taxon>
        <taxon>Bacillati</taxon>
        <taxon>Actinomycetota</taxon>
        <taxon>Actinomycetes</taxon>
        <taxon>Micrococcales</taxon>
        <taxon>Dermacoccaceae</taxon>
        <taxon>Rudaeicoccus</taxon>
    </lineage>
</organism>
<dbReference type="AlphaFoldDB" id="A0A561E3A8"/>
<evidence type="ECO:0000313" key="2">
    <source>
        <dbReference type="EMBL" id="TWE10080.1"/>
    </source>
</evidence>
<gene>
    <name evidence="2" type="ORF">BKA23_2428</name>
</gene>
<evidence type="ECO:0000313" key="3">
    <source>
        <dbReference type="Proteomes" id="UP000318297"/>
    </source>
</evidence>
<keyword evidence="3" id="KW-1185">Reference proteome</keyword>
<dbReference type="Proteomes" id="UP000318297">
    <property type="component" value="Unassembled WGS sequence"/>
</dbReference>
<name>A0A561E3A8_9MICO</name>
<dbReference type="EMBL" id="VIVQ01000002">
    <property type="protein sequence ID" value="TWE10080.1"/>
    <property type="molecule type" value="Genomic_DNA"/>
</dbReference>
<feature type="region of interest" description="Disordered" evidence="1">
    <location>
        <begin position="1"/>
        <end position="28"/>
    </location>
</feature>
<evidence type="ECO:0000256" key="1">
    <source>
        <dbReference type="SAM" id="MobiDB-lite"/>
    </source>
</evidence>
<feature type="compositionally biased region" description="Basic residues" evidence="1">
    <location>
        <begin position="10"/>
        <end position="22"/>
    </location>
</feature>
<comment type="caution">
    <text evidence="2">The sequence shown here is derived from an EMBL/GenBank/DDBJ whole genome shotgun (WGS) entry which is preliminary data.</text>
</comment>